<dbReference type="EMBL" id="CP000806">
    <property type="protein sequence ID" value="ACB49855.1"/>
    <property type="molecule type" value="Genomic_DNA"/>
</dbReference>
<dbReference type="SUPFAM" id="SSF160246">
    <property type="entry name" value="EspE N-terminal domain-like"/>
    <property type="match status" value="1"/>
</dbReference>
<organism evidence="1 2">
    <name type="scientific">Crocosphaera subtropica (strain ATCC 51142 / BH68)</name>
    <name type="common">Cyanothece sp. (strain ATCC 51142)</name>
    <dbReference type="NCBI Taxonomy" id="43989"/>
    <lineage>
        <taxon>Bacteria</taxon>
        <taxon>Bacillati</taxon>
        <taxon>Cyanobacteriota</taxon>
        <taxon>Cyanophyceae</taxon>
        <taxon>Oscillatoriophycideae</taxon>
        <taxon>Chroococcales</taxon>
        <taxon>Aphanothecaceae</taxon>
        <taxon>Crocosphaera</taxon>
        <taxon>Crocosphaera subtropica</taxon>
    </lineage>
</organism>
<dbReference type="eggNOG" id="COG0457">
    <property type="taxonomic scope" value="Bacteria"/>
</dbReference>
<keyword evidence="2" id="KW-1185">Reference proteome</keyword>
<dbReference type="STRING" id="43989.cce_0504"/>
<dbReference type="InterPro" id="IPR037257">
    <property type="entry name" value="T2SS_E_N_sf"/>
</dbReference>
<dbReference type="Proteomes" id="UP000001203">
    <property type="component" value="Chromosome circular"/>
</dbReference>
<dbReference type="KEGG" id="cyt:cce_0504"/>
<sequence>MKITSNIIISAPHIVIPQTYWNPLLGEVLRDADLITEGQLQIALRDKQEYKHQKIGEILALRGWIKQETVDFFAEEWANCLQQGAKYPIGQYLRQAALLDQKDIENILDLQQHLKIRFGEIAVSQGLLTRKTLNFFLNNLLCQAAEDTLFVA</sequence>
<evidence type="ECO:0000313" key="1">
    <source>
        <dbReference type="EMBL" id="ACB49855.1"/>
    </source>
</evidence>
<dbReference type="HOGENOM" id="CLU_100519_0_0_3"/>
<name>B1WP73_CROS5</name>
<dbReference type="AlphaFoldDB" id="B1WP73"/>
<dbReference type="RefSeq" id="WP_009546586.1">
    <property type="nucleotide sequence ID" value="NC_010546.1"/>
</dbReference>
<proteinExistence type="predicted"/>
<reference evidence="1 2" key="1">
    <citation type="journal article" date="2008" name="Proc. Natl. Acad. Sci. U.S.A.">
        <title>The genome of Cyanothece 51142, a unicellular diazotrophic cyanobacterium important in the marine nitrogen cycle.</title>
        <authorList>
            <person name="Welsh E.A."/>
            <person name="Liberton M."/>
            <person name="Stoeckel J."/>
            <person name="Loh T."/>
            <person name="Elvitigala T."/>
            <person name="Wang C."/>
            <person name="Wollam A."/>
            <person name="Fulton R.S."/>
            <person name="Clifton S.W."/>
            <person name="Jacobs J.M."/>
            <person name="Aurora R."/>
            <person name="Ghosh B.K."/>
            <person name="Sherman L.A."/>
            <person name="Smith R.D."/>
            <person name="Wilson R.K."/>
            <person name="Pakrasi H.B."/>
        </authorList>
    </citation>
    <scope>NUCLEOTIDE SEQUENCE [LARGE SCALE GENOMIC DNA]</scope>
    <source>
        <strain evidence="2">ATCC 51142 / BH68</strain>
    </source>
</reference>
<gene>
    <name evidence="1" type="ordered locus">cce_0504</name>
</gene>
<evidence type="ECO:0000313" key="2">
    <source>
        <dbReference type="Proteomes" id="UP000001203"/>
    </source>
</evidence>
<protein>
    <submittedName>
        <fullName evidence="1">Uncharacterized protein</fullName>
    </submittedName>
</protein>
<dbReference type="OrthoDB" id="464023at2"/>
<accession>B1WP73</accession>